<comment type="caution">
    <text evidence="1">The sequence shown here is derived from an EMBL/GenBank/DDBJ whole genome shotgun (WGS) entry which is preliminary data.</text>
</comment>
<name>A0A0G1JJ19_9BACT</name>
<accession>A0A0G1JJ19</accession>
<reference evidence="1 2" key="1">
    <citation type="journal article" date="2015" name="Nature">
        <title>rRNA introns, odd ribosomes, and small enigmatic genomes across a large radiation of phyla.</title>
        <authorList>
            <person name="Brown C.T."/>
            <person name="Hug L.A."/>
            <person name="Thomas B.C."/>
            <person name="Sharon I."/>
            <person name="Castelle C.J."/>
            <person name="Singh A."/>
            <person name="Wilkins M.J."/>
            <person name="Williams K.H."/>
            <person name="Banfield J.F."/>
        </authorList>
    </citation>
    <scope>NUCLEOTIDE SEQUENCE [LARGE SCALE GENOMIC DNA]</scope>
</reference>
<organism evidence="1 2">
    <name type="scientific">Candidatus Uhrbacteria bacterium GW2011_GWF2_44_350</name>
    <dbReference type="NCBI Taxonomy" id="1619000"/>
    <lineage>
        <taxon>Bacteria</taxon>
        <taxon>Candidatus Uhriibacteriota</taxon>
    </lineage>
</organism>
<proteinExistence type="predicted"/>
<dbReference type="AlphaFoldDB" id="A0A0G1JJ19"/>
<dbReference type="EMBL" id="LCJB01000019">
    <property type="protein sequence ID" value="KKT71350.1"/>
    <property type="molecule type" value="Genomic_DNA"/>
</dbReference>
<gene>
    <name evidence="1" type="ORF">UW63_C0019G0005</name>
</gene>
<protein>
    <submittedName>
        <fullName evidence="1">Uncharacterized protein</fullName>
    </submittedName>
</protein>
<dbReference type="Proteomes" id="UP000034154">
    <property type="component" value="Unassembled WGS sequence"/>
</dbReference>
<evidence type="ECO:0000313" key="1">
    <source>
        <dbReference type="EMBL" id="KKT71350.1"/>
    </source>
</evidence>
<sequence>MDHYCHNGGHFHGGVNGHVWFLKVVPGRLSENTGLENPEGIFDQPSWAEIFELVDSEQANVFFVEESRTEGELSEKERIALNKIRKFLVGVSGSWQQKTKEVLEKYSKSRRGISEKVLKLFLEKKWDMPVFKIYPPNFCSKMLGNFQTPSKDFLVVFELPKPLSVFWFKDFSESKDVGKAVASTEWGWIYRSLISVVWGAVDYDAREAGLFFRRLNDNGYHKPGEFYYVFAVNEYEQ</sequence>
<evidence type="ECO:0000313" key="2">
    <source>
        <dbReference type="Proteomes" id="UP000034154"/>
    </source>
</evidence>